<evidence type="ECO:0000313" key="3">
    <source>
        <dbReference type="Proteomes" id="UP000315471"/>
    </source>
</evidence>
<dbReference type="EMBL" id="SJPY01000002">
    <property type="protein sequence ID" value="TWU44004.1"/>
    <property type="molecule type" value="Genomic_DNA"/>
</dbReference>
<comment type="caution">
    <text evidence="2">The sequence shown here is derived from an EMBL/GenBank/DDBJ whole genome shotgun (WGS) entry which is preliminary data.</text>
</comment>
<organism evidence="2 3">
    <name type="scientific">Novipirellula aureliae</name>
    <dbReference type="NCBI Taxonomy" id="2527966"/>
    <lineage>
        <taxon>Bacteria</taxon>
        <taxon>Pseudomonadati</taxon>
        <taxon>Planctomycetota</taxon>
        <taxon>Planctomycetia</taxon>
        <taxon>Pirellulales</taxon>
        <taxon>Pirellulaceae</taxon>
        <taxon>Novipirellula</taxon>
    </lineage>
</organism>
<dbReference type="SUPFAM" id="SSF53335">
    <property type="entry name" value="S-adenosyl-L-methionine-dependent methyltransferases"/>
    <property type="match status" value="1"/>
</dbReference>
<protein>
    <recommendedName>
        <fullName evidence="1">Methyltransferase domain-containing protein</fullName>
    </recommendedName>
</protein>
<dbReference type="Pfam" id="PF13649">
    <property type="entry name" value="Methyltransf_25"/>
    <property type="match status" value="1"/>
</dbReference>
<reference evidence="2 3" key="1">
    <citation type="submission" date="2019-02" db="EMBL/GenBank/DDBJ databases">
        <title>Deep-cultivation of Planctomycetes and their phenomic and genomic characterization uncovers novel biology.</title>
        <authorList>
            <person name="Wiegand S."/>
            <person name="Jogler M."/>
            <person name="Boedeker C."/>
            <person name="Pinto D."/>
            <person name="Vollmers J."/>
            <person name="Rivas-Marin E."/>
            <person name="Kohn T."/>
            <person name="Peeters S.H."/>
            <person name="Heuer A."/>
            <person name="Rast P."/>
            <person name="Oberbeckmann S."/>
            <person name="Bunk B."/>
            <person name="Jeske O."/>
            <person name="Meyerdierks A."/>
            <person name="Storesund J.E."/>
            <person name="Kallscheuer N."/>
            <person name="Luecker S."/>
            <person name="Lage O.M."/>
            <person name="Pohl T."/>
            <person name="Merkel B.J."/>
            <person name="Hornburger P."/>
            <person name="Mueller R.-W."/>
            <person name="Bruemmer F."/>
            <person name="Labrenz M."/>
            <person name="Spormann A.M."/>
            <person name="Op Den Camp H."/>
            <person name="Overmann J."/>
            <person name="Amann R."/>
            <person name="Jetten M.S.M."/>
            <person name="Mascher T."/>
            <person name="Medema M.H."/>
            <person name="Devos D.P."/>
            <person name="Kaster A.-K."/>
            <person name="Ovreas L."/>
            <person name="Rohde M."/>
            <person name="Galperin M.Y."/>
            <person name="Jogler C."/>
        </authorList>
    </citation>
    <scope>NUCLEOTIDE SEQUENCE [LARGE SCALE GENOMIC DNA]</scope>
    <source>
        <strain evidence="2 3">Q31b</strain>
    </source>
</reference>
<dbReference type="CDD" id="cd02440">
    <property type="entry name" value="AdoMet_MTases"/>
    <property type="match status" value="1"/>
</dbReference>
<dbReference type="Proteomes" id="UP000315471">
    <property type="component" value="Unassembled WGS sequence"/>
</dbReference>
<evidence type="ECO:0000259" key="1">
    <source>
        <dbReference type="Pfam" id="PF13649"/>
    </source>
</evidence>
<dbReference type="InterPro" id="IPR041698">
    <property type="entry name" value="Methyltransf_25"/>
</dbReference>
<name>A0A5C6E610_9BACT</name>
<sequence>MRRSLRPEQMDDPNLTPAEHRRALRGLTRLNRISGVADAMYRYLYQYAISDRSRSLNVLDVASGAGDVPINWAKRAKRDGLALDITTLDISPTAIAEQQRRATAANVELESIQCDCLHSDLPTGYDVVTSSLFMHHLDDDQVIHVLRSMRKATNDKILICDLERSRFNLAIVTIGSHLVTRSKVVHFDGPQSVRAAYTKSEFASLAQHALGSPMKLQSAFPCRFIAMNNQ</sequence>
<dbReference type="InterPro" id="IPR029063">
    <property type="entry name" value="SAM-dependent_MTases_sf"/>
</dbReference>
<proteinExistence type="predicted"/>
<dbReference type="Gene3D" id="3.40.50.150">
    <property type="entry name" value="Vaccinia Virus protein VP39"/>
    <property type="match status" value="1"/>
</dbReference>
<feature type="domain" description="Methyltransferase" evidence="1">
    <location>
        <begin position="58"/>
        <end position="153"/>
    </location>
</feature>
<dbReference type="AlphaFoldDB" id="A0A5C6E610"/>
<keyword evidence="3" id="KW-1185">Reference proteome</keyword>
<dbReference type="RefSeq" id="WP_231617375.1">
    <property type="nucleotide sequence ID" value="NZ_SJPY01000002.1"/>
</dbReference>
<gene>
    <name evidence="2" type="ORF">Q31b_15390</name>
</gene>
<accession>A0A5C6E610</accession>
<evidence type="ECO:0000313" key="2">
    <source>
        <dbReference type="EMBL" id="TWU44004.1"/>
    </source>
</evidence>